<dbReference type="EMBL" id="RCZO01000015">
    <property type="protein sequence ID" value="TPG04132.1"/>
    <property type="molecule type" value="Genomic_DNA"/>
</dbReference>
<evidence type="ECO:0000313" key="2">
    <source>
        <dbReference type="EMBL" id="TPG04132.1"/>
    </source>
</evidence>
<organism evidence="2 3">
    <name type="scientific">Rhodanobacter glycinis</name>
    <dbReference type="NCBI Taxonomy" id="582702"/>
    <lineage>
        <taxon>Bacteria</taxon>
        <taxon>Pseudomonadati</taxon>
        <taxon>Pseudomonadota</taxon>
        <taxon>Gammaproteobacteria</taxon>
        <taxon>Lysobacterales</taxon>
        <taxon>Rhodanobacteraceae</taxon>
        <taxon>Rhodanobacter</taxon>
    </lineage>
</organism>
<dbReference type="SUPFAM" id="SSF52540">
    <property type="entry name" value="P-loop containing nucleoside triphosphate hydrolases"/>
    <property type="match status" value="1"/>
</dbReference>
<gene>
    <name evidence="2" type="ORF">EAH88_18665</name>
</gene>
<feature type="domain" description="YhaN AAA" evidence="1">
    <location>
        <begin position="1"/>
        <end position="200"/>
    </location>
</feature>
<dbReference type="Gene3D" id="3.40.50.300">
    <property type="entry name" value="P-loop containing nucleotide triphosphate hydrolases"/>
    <property type="match status" value="2"/>
</dbReference>
<keyword evidence="3" id="KW-1185">Reference proteome</keyword>
<dbReference type="InterPro" id="IPR027417">
    <property type="entry name" value="P-loop_NTPase"/>
</dbReference>
<comment type="caution">
    <text evidence="2">The sequence shown here is derived from an EMBL/GenBank/DDBJ whole genome shotgun (WGS) entry which is preliminary data.</text>
</comment>
<dbReference type="Proteomes" id="UP000319486">
    <property type="component" value="Unassembled WGS sequence"/>
</dbReference>
<proteinExistence type="predicted"/>
<accession>A0A502BUN2</accession>
<dbReference type="AlphaFoldDB" id="A0A502BUN2"/>
<evidence type="ECO:0000313" key="3">
    <source>
        <dbReference type="Proteomes" id="UP000319486"/>
    </source>
</evidence>
<dbReference type="PANTHER" id="PTHR41259">
    <property type="entry name" value="DOUBLE-STRAND BREAK REPAIR RAD50 ATPASE, PUTATIVE-RELATED"/>
    <property type="match status" value="1"/>
</dbReference>
<dbReference type="RefSeq" id="WP_140656211.1">
    <property type="nucleotide sequence ID" value="NZ_RCZO01000015.1"/>
</dbReference>
<protein>
    <recommendedName>
        <fullName evidence="1">YhaN AAA domain-containing protein</fullName>
    </recommendedName>
</protein>
<dbReference type="InterPro" id="IPR038734">
    <property type="entry name" value="YhaN_AAA"/>
</dbReference>
<sequence length="1149" mass="127745">MRFQTFEATAYGKFDLQKLEFPAAPSVLLVYGPNEAGKSSMRQAIVDFLFGVPLQTSQAYLHPRPGIILAADVLVADQSLRVTRNTKRRDSLTVEGQGVFDEATWLARLGGIDRTTFERLFALGRDELVAGAREMLDPDANASRTLFEAAAGLTTYTEMSRRLSDEAAEAYSSRRQSTAFAKAKERFELASASLRQHEHKEPAYRVLQKARSEAQRQLEEIDSDRRTKRAYLTGRTRIARTLPQLRDYDELESRLAGAEPMVVGNELRTEVTKRYSARQTLSERLAGLVRAQEADERNRNTISVRPEVVAAAPDVKELELQRSQAFKTLEDIPKRIAQREQLRPEIEQELAVLGMTGESLDGLYTRLPTLAQISAIAEAATAMTELETRRRDLSSGHEAATETQAALLANIAELSAEDPEPLRCCLYALETTANLGELRARRDQLAVEAGSLMERRVVLGVSPEALDAEFDPPKEALAKDIVREQRRLAESVVTQGHLVEECEDTRVDLEARLAEMEQSDIPSLDALMQLRRERDSALQELISNGPPDAAAVSRYRPLVAEADALSDRRFDKASAAHELDSLRADHVACMARAKAAQAAVESAKGKQLEVVGGWESLCQAAGLPAVDMENYGSWLSEYRAVRAFDTAHRSRAESHRKALGALVPLAMDILGHLALPQQPWGDDPLVPIDAVLTEGKRVLGEREKQQSAAASLKRRGDEGVRLLEESAARIAALEAEASKHAKTLREVLSMAGLAETLSAEWARDAGRRIDALRTKAREFHERDEARINPMRRDLEKYENRVRELAARIREPTVGSWQAMLESLVTLSESHVALARKHETIEERMGERQLELNDVSGQLNEMDDQLQAHYAQLQVADFDEFSELANARDEWDRAVAARDEKRRTLMQAEDGRSIETLRSEAEGVDADELMVEIDALNQEVEGIETRYGEAVAALRFAEKAVDGVTPSDDAVLAMSERASATLAWNRALDEHVRCLIQQQLLDWAIGRFREDHQSPLVAAAERYLQIVTCGAHTRLLVDDSNPQNPQLLVLGRDSQMPRTMAALSEGTRDQLYLALRLAGLELHLDEGRTPLPFVADDLFVNFDDTRAAAGFTALGEMARRTQVIYFTHHQHLTDIAQAALGDAVTVARLS</sequence>
<dbReference type="PANTHER" id="PTHR41259:SF1">
    <property type="entry name" value="DOUBLE-STRAND BREAK REPAIR RAD50 ATPASE, PUTATIVE-RELATED"/>
    <property type="match status" value="1"/>
</dbReference>
<dbReference type="Pfam" id="PF13514">
    <property type="entry name" value="AAA_27"/>
    <property type="match status" value="1"/>
</dbReference>
<name>A0A502BUN2_9GAMM</name>
<reference evidence="2 3" key="1">
    <citation type="journal article" date="2019" name="Environ. Microbiol.">
        <title>Species interactions and distinct microbial communities in high Arctic permafrost affected cryosols are associated with the CH4 and CO2 gas fluxes.</title>
        <authorList>
            <person name="Altshuler I."/>
            <person name="Hamel J."/>
            <person name="Turney S."/>
            <person name="Magnuson E."/>
            <person name="Levesque R."/>
            <person name="Greer C."/>
            <person name="Whyte L.G."/>
        </authorList>
    </citation>
    <scope>NUCLEOTIDE SEQUENCE [LARGE SCALE GENOMIC DNA]</scope>
    <source>
        <strain evidence="2 3">S13Y</strain>
    </source>
</reference>
<evidence type="ECO:0000259" key="1">
    <source>
        <dbReference type="Pfam" id="PF13514"/>
    </source>
</evidence>